<evidence type="ECO:0000256" key="3">
    <source>
        <dbReference type="ARBA" id="ARBA00005063"/>
    </source>
</evidence>
<evidence type="ECO:0000256" key="7">
    <source>
        <dbReference type="ARBA" id="ARBA00022679"/>
    </source>
</evidence>
<dbReference type="GO" id="GO:0009102">
    <property type="term" value="P:biotin biosynthetic process"/>
    <property type="evidence" value="ECO:0007669"/>
    <property type="project" value="UniProtKB-UniRule"/>
</dbReference>
<dbReference type="InterPro" id="IPR015421">
    <property type="entry name" value="PyrdxlP-dep_Trfase_major"/>
</dbReference>
<evidence type="ECO:0000256" key="1">
    <source>
        <dbReference type="ARBA" id="ARBA00001933"/>
    </source>
</evidence>
<dbReference type="PANTHER" id="PTHR42684">
    <property type="entry name" value="ADENOSYLMETHIONINE-8-AMINO-7-OXONONANOATE AMINOTRANSFERASE"/>
    <property type="match status" value="1"/>
</dbReference>
<dbReference type="Proteomes" id="UP000280395">
    <property type="component" value="Unassembled WGS sequence"/>
</dbReference>
<feature type="binding site" evidence="13">
    <location>
        <position position="372"/>
    </location>
    <ligand>
        <name>substrate</name>
    </ligand>
</feature>
<evidence type="ECO:0000256" key="5">
    <source>
        <dbReference type="ARBA" id="ARBA00022490"/>
    </source>
</evidence>
<evidence type="ECO:0000313" key="15">
    <source>
        <dbReference type="Proteomes" id="UP000280395"/>
    </source>
</evidence>
<keyword evidence="9 13" id="KW-0093">Biotin biosynthesis</keyword>
<comment type="caution">
    <text evidence="14">The sequence shown here is derived from an EMBL/GenBank/DDBJ whole genome shotgun (WGS) entry which is preliminary data.</text>
</comment>
<dbReference type="NCBIfam" id="NF005443">
    <property type="entry name" value="PRK07030.1"/>
    <property type="match status" value="1"/>
</dbReference>
<dbReference type="GO" id="GO:0004015">
    <property type="term" value="F:adenosylmethionine-8-amino-7-oxononanoate transaminase activity"/>
    <property type="evidence" value="ECO:0007669"/>
    <property type="project" value="UniProtKB-UniRule"/>
</dbReference>
<evidence type="ECO:0000313" key="14">
    <source>
        <dbReference type="EMBL" id="RMU52074.1"/>
    </source>
</evidence>
<evidence type="ECO:0000256" key="12">
    <source>
        <dbReference type="ARBA" id="ARBA00060970"/>
    </source>
</evidence>
<dbReference type="CDD" id="cd00610">
    <property type="entry name" value="OAT_like"/>
    <property type="match status" value="1"/>
</dbReference>
<accession>A0A3M5V2T5</accession>
<dbReference type="InterPro" id="IPR049704">
    <property type="entry name" value="Aminotrans_3_PPA_site"/>
</dbReference>
<dbReference type="InterPro" id="IPR005815">
    <property type="entry name" value="BioA"/>
</dbReference>
<dbReference type="FunFam" id="3.40.640.10:FF:000078">
    <property type="entry name" value="Adenosylmethionine-8-amino-7-oxononanoate aminotransferase"/>
    <property type="match status" value="1"/>
</dbReference>
<dbReference type="InterPro" id="IPR015424">
    <property type="entry name" value="PyrdxlP-dep_Trfase"/>
</dbReference>
<protein>
    <recommendedName>
        <fullName evidence="13">Adenosylmethionine-8-amino-7-oxononanoate aminotransferase</fullName>
        <ecNumber evidence="13">2.6.1.62</ecNumber>
    </recommendedName>
    <alternativeName>
        <fullName evidence="13">7,8-diamino-pelargonic acid aminotransferase</fullName>
        <shortName evidence="13">DAPA AT</shortName>
        <shortName evidence="13">DAPA aminotransferase</shortName>
    </alternativeName>
    <alternativeName>
        <fullName evidence="13">7,8-diaminononanoate synthase</fullName>
        <shortName evidence="13">DANS</shortName>
    </alternativeName>
    <alternativeName>
        <fullName evidence="13">Diaminopelargonic acid synthase</fullName>
    </alternativeName>
</protein>
<name>A0A3M5V2T5_PSESX</name>
<feature type="binding site" evidence="13">
    <location>
        <position position="109"/>
    </location>
    <ligand>
        <name>substrate</name>
    </ligand>
</feature>
<feature type="binding site" evidence="13">
    <location>
        <position position="202"/>
    </location>
    <ligand>
        <name>substrate</name>
    </ligand>
</feature>
<feature type="binding site" evidence="13">
    <location>
        <position position="337"/>
    </location>
    <ligand>
        <name>substrate</name>
    </ligand>
</feature>
<dbReference type="SUPFAM" id="SSF53383">
    <property type="entry name" value="PLP-dependent transferases"/>
    <property type="match status" value="1"/>
</dbReference>
<dbReference type="Gene3D" id="3.90.1150.10">
    <property type="entry name" value="Aspartate Aminotransferase, domain 1"/>
    <property type="match status" value="1"/>
</dbReference>
<reference evidence="14 15" key="1">
    <citation type="submission" date="2018-08" db="EMBL/GenBank/DDBJ databases">
        <title>Recombination of ecologically and evolutionarily significant loci maintains genetic cohesion in the Pseudomonas syringae species complex.</title>
        <authorList>
            <person name="Dillon M."/>
            <person name="Thakur S."/>
            <person name="Almeida R.N.D."/>
            <person name="Weir B.S."/>
            <person name="Guttman D.S."/>
        </authorList>
    </citation>
    <scope>NUCLEOTIDE SEQUENCE [LARGE SCALE GENOMIC DNA]</scope>
    <source>
        <strain evidence="14 15">ICMP 14479</strain>
    </source>
</reference>
<dbReference type="GO" id="GO:0030170">
    <property type="term" value="F:pyridoxal phosphate binding"/>
    <property type="evidence" value="ECO:0007669"/>
    <property type="project" value="UniProtKB-UniRule"/>
</dbReference>
<dbReference type="Gene3D" id="3.40.640.10">
    <property type="entry name" value="Type I PLP-dependent aspartate aminotransferase-like (Major domain)"/>
    <property type="match status" value="1"/>
</dbReference>
<comment type="similarity">
    <text evidence="12 13">Belongs to the class-III pyridoxal-phosphate-dependent aminotransferase family. BioA subfamily.</text>
</comment>
<proteinExistence type="inferred from homology"/>
<dbReference type="InterPro" id="IPR015422">
    <property type="entry name" value="PyrdxlP-dep_Trfase_small"/>
</dbReference>
<sequence>MNKGLRLSLGNVTDRPAFTPNFPTMACDPSHHCIGLRDCFACARRRTASRRSPMGLNNQWMQRDLAVLWHPCTQMKDHQQLPLVPIKRGEGVWLEDFEGKRYLDAVSSWWVNVFGHANPRINQRIKDQVDQLEHVILAGFSHQPVIELSERLVAMTPEGLTRCFYADNGSSCIEVALKMSFHYWLNRGQPNKKRFVTLTNSYHGETIAAMSVGDVPLFTETYKALLLDTIKVPSPDCYLRPEGMSWEEHSRTMFLAMEQTLADHHESVAAVIVEPLIQGAGGMRMYHPVYLKLLREACDRYGVHLIHDEIAVGFGRTGSMFACEQAGIRPDFLCLSKALTGGYLPLAAVVSTEDVYSAFYDDYPTLRAFLHSHSYTGNPLACAAALATLDIFEEDNVIENNKALALRMATATAHLVDHPHVSEVRQTGMVLAIEMVQDKATKAAYPWQERRGLKVFEHALERGALLRPLGSVVYFLPPYVITPEQIDFLAEVASEGIDIATNSKVSVAVPKDFHPGFRDPG</sequence>
<keyword evidence="5 13" id="KW-0963">Cytoplasm</keyword>
<feature type="site" description="Participates in the substrate recognition with KAPA and in a stacking interaction with the adenine ring of SAM" evidence="13">
    <location>
        <position position="72"/>
    </location>
</feature>
<dbReference type="Pfam" id="PF00202">
    <property type="entry name" value="Aminotran_3"/>
    <property type="match status" value="1"/>
</dbReference>
<evidence type="ECO:0000256" key="9">
    <source>
        <dbReference type="ARBA" id="ARBA00022756"/>
    </source>
</evidence>
<evidence type="ECO:0000256" key="8">
    <source>
        <dbReference type="ARBA" id="ARBA00022691"/>
    </source>
</evidence>
<feature type="binding site" evidence="13">
    <location>
        <begin position="169"/>
        <end position="170"/>
    </location>
    <ligand>
        <name>pyridoxal 5'-phosphate</name>
        <dbReference type="ChEBI" id="CHEBI:597326"/>
    </ligand>
</feature>
<dbReference type="InterPro" id="IPR005814">
    <property type="entry name" value="Aminotrans_3"/>
</dbReference>
<keyword evidence="6 13" id="KW-0032">Aminotransferase</keyword>
<evidence type="ECO:0000256" key="4">
    <source>
        <dbReference type="ARBA" id="ARBA00011738"/>
    </source>
</evidence>
<dbReference type="EMBL" id="RBUA01000977">
    <property type="protein sequence ID" value="RMU52074.1"/>
    <property type="molecule type" value="Genomic_DNA"/>
</dbReference>
<dbReference type="GO" id="GO:0005737">
    <property type="term" value="C:cytoplasm"/>
    <property type="evidence" value="ECO:0007669"/>
    <property type="project" value="UniProtKB-SubCell"/>
</dbReference>
<comment type="cofactor">
    <cofactor evidence="1 13">
        <name>pyridoxal 5'-phosphate</name>
        <dbReference type="ChEBI" id="CHEBI:597326"/>
    </cofactor>
</comment>
<dbReference type="UniPathway" id="UPA00078">
    <property type="reaction ID" value="UER00160"/>
</dbReference>
<feature type="modified residue" description="N6-(pyridoxal phosphate)lysine" evidence="13">
    <location>
        <position position="337"/>
    </location>
</feature>
<feature type="binding site" evidence="13">
    <location>
        <position position="467"/>
    </location>
    <ligand>
        <name>substrate</name>
    </ligand>
</feature>
<dbReference type="NCBIfam" id="NF004624">
    <property type="entry name" value="PRK05964.1"/>
    <property type="match status" value="1"/>
</dbReference>
<evidence type="ECO:0000256" key="13">
    <source>
        <dbReference type="HAMAP-Rule" id="MF_00834"/>
    </source>
</evidence>
<comment type="catalytic activity">
    <reaction evidence="11 13">
        <text>(8S)-8-amino-7-oxononanoate + S-adenosyl-L-methionine = S-adenosyl-4-methylsulfanyl-2-oxobutanoate + (7R,8S)-7,8-diammoniononanoate</text>
        <dbReference type="Rhea" id="RHEA:16861"/>
        <dbReference type="ChEBI" id="CHEBI:16490"/>
        <dbReference type="ChEBI" id="CHEBI:59789"/>
        <dbReference type="ChEBI" id="CHEBI:149468"/>
        <dbReference type="ChEBI" id="CHEBI:149469"/>
        <dbReference type="EC" id="2.6.1.62"/>
    </reaction>
</comment>
<feature type="binding site" evidence="13">
    <location>
        <begin position="373"/>
        <end position="374"/>
    </location>
    <ligand>
        <name>pyridoxal 5'-phosphate</name>
        <dbReference type="ChEBI" id="CHEBI:597326"/>
    </ligand>
</feature>
<comment type="subcellular location">
    <subcellularLocation>
        <location evidence="2 13">Cytoplasm</location>
    </subcellularLocation>
</comment>
<evidence type="ECO:0000256" key="10">
    <source>
        <dbReference type="ARBA" id="ARBA00022898"/>
    </source>
</evidence>
<gene>
    <name evidence="13" type="primary">bioA</name>
    <name evidence="14" type="ORF">ALP29_04906</name>
</gene>
<dbReference type="AlphaFoldDB" id="A0A3M5V2T5"/>
<comment type="pathway">
    <text evidence="3 13">Cofactor biosynthesis; biotin biosynthesis; 7,8-diaminononanoate from 8-amino-7-oxononanoate (SAM route): step 1/1.</text>
</comment>
<keyword evidence="8 13" id="KW-0949">S-adenosyl-L-methionine</keyword>
<dbReference type="PANTHER" id="PTHR42684:SF17">
    <property type="entry name" value="ADENOSYLMETHIONINE-8-AMINO-7-OXONONANOATE AMINOTRANSFERASE"/>
    <property type="match status" value="1"/>
</dbReference>
<keyword evidence="7 13" id="KW-0808">Transferase</keyword>
<dbReference type="PROSITE" id="PS00600">
    <property type="entry name" value="AA_TRANSFER_CLASS_3"/>
    <property type="match status" value="1"/>
</dbReference>
<organism evidence="14 15">
    <name type="scientific">Pseudomonas syringae pv. avii</name>
    <dbReference type="NCBI Taxonomy" id="663959"/>
    <lineage>
        <taxon>Bacteria</taxon>
        <taxon>Pseudomonadati</taxon>
        <taxon>Pseudomonadota</taxon>
        <taxon>Gammaproteobacteria</taxon>
        <taxon>Pseudomonadales</taxon>
        <taxon>Pseudomonadaceae</taxon>
        <taxon>Pseudomonas</taxon>
        <taxon>Pseudomonas syringae</taxon>
    </lineage>
</organism>
<evidence type="ECO:0000256" key="2">
    <source>
        <dbReference type="ARBA" id="ARBA00004496"/>
    </source>
</evidence>
<evidence type="ECO:0000256" key="6">
    <source>
        <dbReference type="ARBA" id="ARBA00022576"/>
    </source>
</evidence>
<dbReference type="HAMAP" id="MF_00834">
    <property type="entry name" value="BioA"/>
    <property type="match status" value="1"/>
</dbReference>
<keyword evidence="10 13" id="KW-0663">Pyridoxal phosphate</keyword>
<dbReference type="NCBIfam" id="TIGR00508">
    <property type="entry name" value="bioA"/>
    <property type="match status" value="1"/>
</dbReference>
<evidence type="ECO:0000256" key="11">
    <source>
        <dbReference type="ARBA" id="ARBA00048449"/>
    </source>
</evidence>
<comment type="function">
    <text evidence="13">Catalyzes the transfer of the alpha-amino group from S-adenosyl-L-methionine (SAM) to 7-keto-8-aminopelargonic acid (KAPA) to form 7,8-diaminopelargonic acid (DAPA). It is the only aminotransferase known to utilize SAM as an amino donor.</text>
</comment>
<dbReference type="EC" id="2.6.1.62" evidence="13"/>
<comment type="subunit">
    <text evidence="4 13">Homodimer.</text>
</comment>
<feature type="binding site" evidence="13">
    <location>
        <position position="308"/>
    </location>
    <ligand>
        <name>pyridoxal 5'-phosphate</name>
        <dbReference type="ChEBI" id="CHEBI:597326"/>
    </ligand>
</feature>